<evidence type="ECO:0000256" key="2">
    <source>
        <dbReference type="ARBA" id="ARBA00022827"/>
    </source>
</evidence>
<evidence type="ECO:0000313" key="5">
    <source>
        <dbReference type="EMBL" id="KAF2772320.1"/>
    </source>
</evidence>
<dbReference type="PRINTS" id="PR00420">
    <property type="entry name" value="RNGMNOXGNASE"/>
</dbReference>
<dbReference type="GO" id="GO:0008688">
    <property type="term" value="F:3-(3-hydroxyphenyl)propionate hydroxylase activity"/>
    <property type="evidence" value="ECO:0007669"/>
    <property type="project" value="TreeGrafter"/>
</dbReference>
<name>A0A6G1LI74_9PEZI</name>
<evidence type="ECO:0000256" key="1">
    <source>
        <dbReference type="ARBA" id="ARBA00022630"/>
    </source>
</evidence>
<dbReference type="OrthoDB" id="2096480at2759"/>
<organism evidence="5 6">
    <name type="scientific">Teratosphaeria nubilosa</name>
    <dbReference type="NCBI Taxonomy" id="161662"/>
    <lineage>
        <taxon>Eukaryota</taxon>
        <taxon>Fungi</taxon>
        <taxon>Dikarya</taxon>
        <taxon>Ascomycota</taxon>
        <taxon>Pezizomycotina</taxon>
        <taxon>Dothideomycetes</taxon>
        <taxon>Dothideomycetidae</taxon>
        <taxon>Mycosphaerellales</taxon>
        <taxon>Teratosphaeriaceae</taxon>
        <taxon>Teratosphaeria</taxon>
    </lineage>
</organism>
<sequence>MEIDVETTTVIVCGCGPTGAMLSAQLGRANVPNICLERECGVTTDPRGIALDEDGIRALQSAGVYDAIYSEIGHTMGVFNFVGGTRKDLTTAPFTRMDYSTTEGGTGHVGFLCHEQPALEKALRRAQAATLHSQLRSNCTIISISEDDDWVYAEYVNGQGSTRRLRGKFLVGADGKTGYTRKKYLEPRGIIMAQASTRHYEEVWVAINLKMTLPTPETHPDFPLWSLGYTPEQIYDLFFPTNFRFLCNPERAAVCGRFGVVQRRLWRFEYVVKEGEAGEKLCQPEGIKQIVYPYLTHPGSRYGLSHHVRYPEDCIQTLRARPFLFSARSCNKWAKGRVILCGDAAHVFPPFGGQGIASGFRDACSLAWYLEMACQPGCSDYASLLKSWYSERKQQLEKSIAATVQNGAYVTERDPIKIFLRDTYLWLVQMVPSWRRQLEKGPRAEGMPRCKFEEGMLFLPNMHGGWQFPQVYCTRVTDIASDVAKAPIHFTDDVIFDVHKRGLLQLVVVVQHPGEMKYSHELSAVDEWSSGHVLASEATHIIQKTARDLGPTTAYQDANSTVQNDQPTVVRLASAEEFAASPLCVGRPEPRYYDPYWIQTAVEGRRYVLLRKDRFVFAACNDLAELKYALQQLQTMLRGEGWQR</sequence>
<dbReference type="InterPro" id="IPR036188">
    <property type="entry name" value="FAD/NAD-bd_sf"/>
</dbReference>
<evidence type="ECO:0000256" key="3">
    <source>
        <dbReference type="ARBA" id="ARBA00023002"/>
    </source>
</evidence>
<keyword evidence="1" id="KW-0285">Flavoprotein</keyword>
<keyword evidence="3" id="KW-0560">Oxidoreductase</keyword>
<keyword evidence="5" id="KW-0503">Monooxygenase</keyword>
<dbReference type="Gene3D" id="3.50.50.60">
    <property type="entry name" value="FAD/NAD(P)-binding domain"/>
    <property type="match status" value="2"/>
</dbReference>
<proteinExistence type="predicted"/>
<dbReference type="Proteomes" id="UP000799436">
    <property type="component" value="Unassembled WGS sequence"/>
</dbReference>
<keyword evidence="2" id="KW-0274">FAD</keyword>
<dbReference type="InterPro" id="IPR050631">
    <property type="entry name" value="PheA/TfdB_FAD_monoxygenase"/>
</dbReference>
<dbReference type="SUPFAM" id="SSF51905">
    <property type="entry name" value="FAD/NAD(P)-binding domain"/>
    <property type="match status" value="1"/>
</dbReference>
<dbReference type="AlphaFoldDB" id="A0A6G1LI74"/>
<dbReference type="PANTHER" id="PTHR43476:SF3">
    <property type="entry name" value="FAD-BINDING MONOOXYGENASE"/>
    <property type="match status" value="1"/>
</dbReference>
<accession>A0A6G1LI74</accession>
<protein>
    <submittedName>
        <fullName evidence="5">Monooxygenase</fullName>
    </submittedName>
</protein>
<keyword evidence="6" id="KW-1185">Reference proteome</keyword>
<feature type="domain" description="FAD-binding" evidence="4">
    <location>
        <begin position="8"/>
        <end position="398"/>
    </location>
</feature>
<dbReference type="Pfam" id="PF01494">
    <property type="entry name" value="FAD_binding_3"/>
    <property type="match status" value="1"/>
</dbReference>
<evidence type="ECO:0000313" key="6">
    <source>
        <dbReference type="Proteomes" id="UP000799436"/>
    </source>
</evidence>
<dbReference type="InterPro" id="IPR002938">
    <property type="entry name" value="FAD-bd"/>
</dbReference>
<reference evidence="5" key="1">
    <citation type="journal article" date="2020" name="Stud. Mycol.">
        <title>101 Dothideomycetes genomes: a test case for predicting lifestyles and emergence of pathogens.</title>
        <authorList>
            <person name="Haridas S."/>
            <person name="Albert R."/>
            <person name="Binder M."/>
            <person name="Bloem J."/>
            <person name="Labutti K."/>
            <person name="Salamov A."/>
            <person name="Andreopoulos B."/>
            <person name="Baker S."/>
            <person name="Barry K."/>
            <person name="Bills G."/>
            <person name="Bluhm B."/>
            <person name="Cannon C."/>
            <person name="Castanera R."/>
            <person name="Culley D."/>
            <person name="Daum C."/>
            <person name="Ezra D."/>
            <person name="Gonzalez J."/>
            <person name="Henrissat B."/>
            <person name="Kuo A."/>
            <person name="Liang C."/>
            <person name="Lipzen A."/>
            <person name="Lutzoni F."/>
            <person name="Magnuson J."/>
            <person name="Mondo S."/>
            <person name="Nolan M."/>
            <person name="Ohm R."/>
            <person name="Pangilinan J."/>
            <person name="Park H.-J."/>
            <person name="Ramirez L."/>
            <person name="Alfaro M."/>
            <person name="Sun H."/>
            <person name="Tritt A."/>
            <person name="Yoshinaga Y."/>
            <person name="Zwiers L.-H."/>
            <person name="Turgeon B."/>
            <person name="Goodwin S."/>
            <person name="Spatafora J."/>
            <person name="Crous P."/>
            <person name="Grigoriev I."/>
        </authorList>
    </citation>
    <scope>NUCLEOTIDE SEQUENCE</scope>
    <source>
        <strain evidence="5">CBS 116005</strain>
    </source>
</reference>
<dbReference type="PANTHER" id="PTHR43476">
    <property type="entry name" value="3-(3-HYDROXY-PHENYL)PROPIONATE/3-HYDROXYCINNAMIC ACID HYDROXYLASE"/>
    <property type="match status" value="1"/>
</dbReference>
<dbReference type="GO" id="GO:0019622">
    <property type="term" value="P:3-(3-hydroxy)phenylpropionate catabolic process"/>
    <property type="evidence" value="ECO:0007669"/>
    <property type="project" value="TreeGrafter"/>
</dbReference>
<dbReference type="EMBL" id="ML995815">
    <property type="protein sequence ID" value="KAF2772320.1"/>
    <property type="molecule type" value="Genomic_DNA"/>
</dbReference>
<evidence type="ECO:0000259" key="4">
    <source>
        <dbReference type="Pfam" id="PF01494"/>
    </source>
</evidence>
<dbReference type="GO" id="GO:0071949">
    <property type="term" value="F:FAD binding"/>
    <property type="evidence" value="ECO:0007669"/>
    <property type="project" value="InterPro"/>
</dbReference>
<gene>
    <name evidence="5" type="ORF">EJ03DRAFT_287981</name>
</gene>